<reference evidence="7 8" key="1">
    <citation type="submission" date="2024-02" db="EMBL/GenBank/DDBJ databases">
        <title>Marinospirillum sp. MEB 164 isolated from Lonar lake sediment.</title>
        <authorList>
            <person name="Joshi A."/>
            <person name="Thite S."/>
        </authorList>
    </citation>
    <scope>NUCLEOTIDE SEQUENCE [LARGE SCALE GENOMIC DNA]</scope>
    <source>
        <strain evidence="7 8">MEB164</strain>
    </source>
</reference>
<dbReference type="InterPro" id="IPR000873">
    <property type="entry name" value="AMP-dep_synth/lig_dom"/>
</dbReference>
<name>A0ABW8PZ75_9GAMM</name>
<proteinExistence type="inferred from homology"/>
<evidence type="ECO:0000256" key="1">
    <source>
        <dbReference type="ARBA" id="ARBA00006432"/>
    </source>
</evidence>
<evidence type="ECO:0000256" key="3">
    <source>
        <dbReference type="ARBA" id="ARBA00022741"/>
    </source>
</evidence>
<gene>
    <name evidence="7" type="ORF">V6U78_09585</name>
</gene>
<accession>A0ABW8PZ75</accession>
<evidence type="ECO:0000313" key="7">
    <source>
        <dbReference type="EMBL" id="MFK7161286.1"/>
    </source>
</evidence>
<dbReference type="EMBL" id="JBANFI010000005">
    <property type="protein sequence ID" value="MFK7161286.1"/>
    <property type="molecule type" value="Genomic_DNA"/>
</dbReference>
<dbReference type="Proteomes" id="UP001621714">
    <property type="component" value="Unassembled WGS sequence"/>
</dbReference>
<comment type="caution">
    <text evidence="7">The sequence shown here is derived from an EMBL/GenBank/DDBJ whole genome shotgun (WGS) entry which is preliminary data.</text>
</comment>
<dbReference type="RefSeq" id="WP_405339834.1">
    <property type="nucleotide sequence ID" value="NZ_JBANFI010000005.1"/>
</dbReference>
<dbReference type="InterPro" id="IPR025110">
    <property type="entry name" value="AMP-bd_C"/>
</dbReference>
<comment type="similarity">
    <text evidence="1">Belongs to the ATP-dependent AMP-binding enzyme family.</text>
</comment>
<keyword evidence="8" id="KW-1185">Reference proteome</keyword>
<evidence type="ECO:0000256" key="4">
    <source>
        <dbReference type="ARBA" id="ARBA00022840"/>
    </source>
</evidence>
<evidence type="ECO:0000259" key="5">
    <source>
        <dbReference type="Pfam" id="PF00501"/>
    </source>
</evidence>
<sequence>MSTLAPAQDYTAFYQQFQLSEIESQLSGRLATGLNAYVECCARHAEGSRAEQAALVHEDTAGQVTRYSYAELDQLSGRIANLLKSQGVQPGDRVAAMLSRTPELLGLILATWRLGAVYQPLFTAFGYEAIDYRLTQAKTVLVVTDTVNRDKFAPISTLPRLVLIGSAEEAAHWGDAHFEGLLAEQSSECAPVILDAEQPFLQMFTSGTVGKSKGVAVPLKALPAFYIYMRYAVDLQEGDLFWNMADPGWAYGLYYAITGPLLLGATTHFNEAGFTAENTLAFLQKHQITNLASAPTAYRMMKSSGVLDGQADTLALRVASSAGEPLNTEVVNWVSQHLGCRVMDHYGQTETGMTCCCHHALTHATPVGSMGQPLPGYRLVILDAEYQELGAGQTGQLAVDMEASPAFFFQGYTWQEKKPFHDKYYLTGDVVELHADGTFWFAGRDDDIITTAGYRVGPTDVENTVLEHPAVAESAAVGKPDALRGYVIKSYVVLKGDYEPSDELVKDIQQLVRERLSAHAFPREIEFVDALPKTPSGKIQRFLLRKQAEEAVAS</sequence>
<evidence type="ECO:0000313" key="8">
    <source>
        <dbReference type="Proteomes" id="UP001621714"/>
    </source>
</evidence>
<organism evidence="7 8">
    <name type="scientific">Marinospirillum alkalitolerans</name>
    <dbReference type="NCBI Taxonomy" id="3123374"/>
    <lineage>
        <taxon>Bacteria</taxon>
        <taxon>Pseudomonadati</taxon>
        <taxon>Pseudomonadota</taxon>
        <taxon>Gammaproteobacteria</taxon>
        <taxon>Oceanospirillales</taxon>
        <taxon>Oceanospirillaceae</taxon>
        <taxon>Marinospirillum</taxon>
    </lineage>
</organism>
<dbReference type="SUPFAM" id="SSF56801">
    <property type="entry name" value="Acetyl-CoA synthetase-like"/>
    <property type="match status" value="1"/>
</dbReference>
<keyword evidence="2" id="KW-0436">Ligase</keyword>
<dbReference type="Gene3D" id="3.40.50.12780">
    <property type="entry name" value="N-terminal domain of ligase-like"/>
    <property type="match status" value="1"/>
</dbReference>
<dbReference type="PANTHER" id="PTHR43605">
    <property type="entry name" value="ACYL-COENZYME A SYNTHETASE"/>
    <property type="match status" value="1"/>
</dbReference>
<protein>
    <submittedName>
        <fullName evidence="7">AMP-binding protein</fullName>
    </submittedName>
</protein>
<keyword evidence="3" id="KW-0547">Nucleotide-binding</keyword>
<feature type="domain" description="AMP-dependent synthetase/ligase" evidence="5">
    <location>
        <begin position="44"/>
        <end position="400"/>
    </location>
</feature>
<dbReference type="PANTHER" id="PTHR43605:SF10">
    <property type="entry name" value="ACYL-COA SYNTHETASE MEDIUM CHAIN FAMILY MEMBER 3"/>
    <property type="match status" value="1"/>
</dbReference>
<evidence type="ECO:0000259" key="6">
    <source>
        <dbReference type="Pfam" id="PF13193"/>
    </source>
</evidence>
<dbReference type="Gene3D" id="3.30.300.30">
    <property type="match status" value="1"/>
</dbReference>
<dbReference type="InterPro" id="IPR042099">
    <property type="entry name" value="ANL_N_sf"/>
</dbReference>
<keyword evidence="4" id="KW-0067">ATP-binding</keyword>
<dbReference type="Pfam" id="PF13193">
    <property type="entry name" value="AMP-binding_C"/>
    <property type="match status" value="1"/>
</dbReference>
<dbReference type="InterPro" id="IPR045851">
    <property type="entry name" value="AMP-bd_C_sf"/>
</dbReference>
<feature type="domain" description="AMP-binding enzyme C-terminal" evidence="6">
    <location>
        <begin position="461"/>
        <end position="538"/>
    </location>
</feature>
<evidence type="ECO:0000256" key="2">
    <source>
        <dbReference type="ARBA" id="ARBA00022598"/>
    </source>
</evidence>
<dbReference type="Pfam" id="PF00501">
    <property type="entry name" value="AMP-binding"/>
    <property type="match status" value="1"/>
</dbReference>
<dbReference type="InterPro" id="IPR051087">
    <property type="entry name" value="Mitochondrial_ACSM"/>
</dbReference>